<dbReference type="InterPro" id="IPR036520">
    <property type="entry name" value="UPF0759_sf"/>
</dbReference>
<dbReference type="Gene3D" id="3.20.20.410">
    <property type="entry name" value="Protein of unknown function UPF0759"/>
    <property type="match status" value="1"/>
</dbReference>
<dbReference type="AlphaFoldDB" id="A0A4R1BM98"/>
<dbReference type="EMBL" id="SJZB01000010">
    <property type="protein sequence ID" value="TCJ18539.1"/>
    <property type="molecule type" value="Genomic_DNA"/>
</dbReference>
<dbReference type="SUPFAM" id="SSF117396">
    <property type="entry name" value="TM1631-like"/>
    <property type="match status" value="1"/>
</dbReference>
<comment type="caution">
    <text evidence="1">The sequence shown here is derived from an EMBL/GenBank/DDBJ whole genome shotgun (WGS) entry which is preliminary data.</text>
</comment>
<sequence>MSHGVFLGAADWRFPSWDDTFYPAGMPEEWRLAYYNTQFSCLWLPRATWSRLAPATVAEWLADTRDEFRFLLERDANHQDTEAVQACLAAFAPRPALLCGPDDPDVLWFDADVDLRGLGDLLRRRAAESGATYLLSRDGNLATLAKVNTLLGLLGLGPTGRVG</sequence>
<proteinExistence type="predicted"/>
<reference evidence="1 2" key="1">
    <citation type="submission" date="2019-03" db="EMBL/GenBank/DDBJ databases">
        <title>Genome sequence of Thiobacillaceae bacterium LSR1, a sulfur-oxidizing bacterium isolated from freshwater sediment.</title>
        <authorList>
            <person name="Li S."/>
        </authorList>
    </citation>
    <scope>NUCLEOTIDE SEQUENCE [LARGE SCALE GENOMIC DNA]</scope>
    <source>
        <strain evidence="1 2">LSR1</strain>
    </source>
</reference>
<keyword evidence="2" id="KW-1185">Reference proteome</keyword>
<evidence type="ECO:0000313" key="2">
    <source>
        <dbReference type="Proteomes" id="UP000295443"/>
    </source>
</evidence>
<organism evidence="1 2">
    <name type="scientific">Parasulfuritortus cantonensis</name>
    <dbReference type="NCBI Taxonomy" id="2528202"/>
    <lineage>
        <taxon>Bacteria</taxon>
        <taxon>Pseudomonadati</taxon>
        <taxon>Pseudomonadota</taxon>
        <taxon>Betaproteobacteria</taxon>
        <taxon>Nitrosomonadales</taxon>
        <taxon>Thiobacillaceae</taxon>
        <taxon>Parasulfuritortus</taxon>
    </lineage>
</organism>
<dbReference type="Proteomes" id="UP000295443">
    <property type="component" value="Unassembled WGS sequence"/>
</dbReference>
<protein>
    <submittedName>
        <fullName evidence="1">DUF72 domain-containing protein</fullName>
    </submittedName>
</protein>
<gene>
    <name evidence="1" type="ORF">EZJ19_02160</name>
</gene>
<dbReference type="RefSeq" id="WP_131444663.1">
    <property type="nucleotide sequence ID" value="NZ_SJZB01000010.1"/>
</dbReference>
<dbReference type="OrthoDB" id="9780310at2"/>
<name>A0A4R1BM98_9PROT</name>
<accession>A0A4R1BM98</accession>
<evidence type="ECO:0000313" key="1">
    <source>
        <dbReference type="EMBL" id="TCJ18539.1"/>
    </source>
</evidence>